<feature type="signal peptide" evidence="1">
    <location>
        <begin position="1"/>
        <end position="19"/>
    </location>
</feature>
<dbReference type="PANTHER" id="PTHR36156:SF2">
    <property type="entry name" value="CUPIN TYPE-2 DOMAIN-CONTAINING PROTEIN"/>
    <property type="match status" value="1"/>
</dbReference>
<dbReference type="CDD" id="cd02236">
    <property type="entry name" value="cupin_CV2614-like"/>
    <property type="match status" value="1"/>
</dbReference>
<gene>
    <name evidence="3" type="ORF">GAB14E_1962</name>
</gene>
<dbReference type="Gene3D" id="2.60.120.10">
    <property type="entry name" value="Jelly Rolls"/>
    <property type="match status" value="1"/>
</dbReference>
<dbReference type="InterPro" id="IPR011051">
    <property type="entry name" value="RmlC_Cupin_sf"/>
</dbReference>
<evidence type="ECO:0000313" key="4">
    <source>
        <dbReference type="Proteomes" id="UP000029868"/>
    </source>
</evidence>
<dbReference type="AlphaFoldDB" id="A0A099KYC0"/>
<dbReference type="InterPro" id="IPR013096">
    <property type="entry name" value="Cupin_2"/>
</dbReference>
<organism evidence="3 4">
    <name type="scientific">Colwellia psychrerythraea</name>
    <name type="common">Vibrio psychroerythus</name>
    <dbReference type="NCBI Taxonomy" id="28229"/>
    <lineage>
        <taxon>Bacteria</taxon>
        <taxon>Pseudomonadati</taxon>
        <taxon>Pseudomonadota</taxon>
        <taxon>Gammaproteobacteria</taxon>
        <taxon>Alteromonadales</taxon>
        <taxon>Colwelliaceae</taxon>
        <taxon>Colwellia</taxon>
    </lineage>
</organism>
<dbReference type="InterPro" id="IPR014710">
    <property type="entry name" value="RmlC-like_jellyroll"/>
</dbReference>
<dbReference type="SUPFAM" id="SSF51182">
    <property type="entry name" value="RmlC-like cupins"/>
    <property type="match status" value="1"/>
</dbReference>
<accession>A0A099KYC0</accession>
<evidence type="ECO:0000313" key="3">
    <source>
        <dbReference type="EMBL" id="KGJ95180.1"/>
    </source>
</evidence>
<keyword evidence="1" id="KW-0732">Signal</keyword>
<sequence length="137" mass="14829">MRVLIGLILMILFTLSVSAEQIETTIISQTLVKSTNSWDGSQLLSYPEGQPEVTILKITIPAGVTLPLHQHPFINAGVLIKGELTVVNKAGKKLIMTAGDPIVELVNKWHFGENSGNVPAEIIVFYAGIKGQPITIK</sequence>
<proteinExistence type="predicted"/>
<reference evidence="3 4" key="1">
    <citation type="submission" date="2014-08" db="EMBL/GenBank/DDBJ databases">
        <title>Genomic and Phenotypic Diversity of Colwellia psychrerythraea strains from Disparate Marine Basins.</title>
        <authorList>
            <person name="Techtmann S.M."/>
            <person name="Stelling S.C."/>
            <person name="Utturkar S.M."/>
            <person name="Alshibli N."/>
            <person name="Harris A."/>
            <person name="Brown S.D."/>
            <person name="Hazen T.C."/>
        </authorList>
    </citation>
    <scope>NUCLEOTIDE SEQUENCE [LARGE SCALE GENOMIC DNA]</scope>
    <source>
        <strain evidence="3 4">GAB14E</strain>
    </source>
</reference>
<feature type="chain" id="PRO_5001949138" evidence="1">
    <location>
        <begin position="20"/>
        <end position="137"/>
    </location>
</feature>
<dbReference type="PATRIC" id="fig|28229.3.peg.1569"/>
<dbReference type="EMBL" id="JQEC01000015">
    <property type="protein sequence ID" value="KGJ95180.1"/>
    <property type="molecule type" value="Genomic_DNA"/>
</dbReference>
<dbReference type="Pfam" id="PF07883">
    <property type="entry name" value="Cupin_2"/>
    <property type="match status" value="1"/>
</dbReference>
<evidence type="ECO:0000256" key="1">
    <source>
        <dbReference type="SAM" id="SignalP"/>
    </source>
</evidence>
<comment type="caution">
    <text evidence="3">The sequence shown here is derived from an EMBL/GenBank/DDBJ whole genome shotgun (WGS) entry which is preliminary data.</text>
</comment>
<dbReference type="InterPro" id="IPR047142">
    <property type="entry name" value="OryJ/VirC-like"/>
</dbReference>
<dbReference type="PANTHER" id="PTHR36156">
    <property type="entry name" value="SLR2101 PROTEIN"/>
    <property type="match status" value="1"/>
</dbReference>
<evidence type="ECO:0000259" key="2">
    <source>
        <dbReference type="Pfam" id="PF07883"/>
    </source>
</evidence>
<protein>
    <submittedName>
        <fullName evidence="3">Cupin 2 conserved barrel domain protein</fullName>
    </submittedName>
</protein>
<feature type="domain" description="Cupin type-2" evidence="2">
    <location>
        <begin position="58"/>
        <end position="126"/>
    </location>
</feature>
<dbReference type="Proteomes" id="UP000029868">
    <property type="component" value="Unassembled WGS sequence"/>
</dbReference>
<dbReference type="OrthoDB" id="287220at2"/>
<name>A0A099KYC0_COLPS</name>